<proteinExistence type="predicted"/>
<evidence type="ECO:0000259" key="2">
    <source>
        <dbReference type="Pfam" id="PF21307"/>
    </source>
</evidence>
<dbReference type="SUPFAM" id="SSF48208">
    <property type="entry name" value="Six-hairpin glycosidases"/>
    <property type="match status" value="1"/>
</dbReference>
<dbReference type="Pfam" id="PF22124">
    <property type="entry name" value="Glyco_hydro_95_cat"/>
    <property type="match status" value="2"/>
</dbReference>
<feature type="domain" description="Glycosyl hydrolase family 95 N-terminal" evidence="1">
    <location>
        <begin position="26"/>
        <end position="196"/>
    </location>
</feature>
<feature type="domain" description="Glycosyl hydrolase family 95 catalytic" evidence="3">
    <location>
        <begin position="330"/>
        <end position="517"/>
    </location>
</feature>
<dbReference type="InterPro" id="IPR049053">
    <property type="entry name" value="AFCA-like_C"/>
</dbReference>
<evidence type="ECO:0000313" key="5">
    <source>
        <dbReference type="Proteomes" id="UP000632125"/>
    </source>
</evidence>
<accession>A0A927CP03</accession>
<keyword evidence="4" id="KW-0378">Hydrolase</keyword>
<evidence type="ECO:0000259" key="1">
    <source>
        <dbReference type="Pfam" id="PF14498"/>
    </source>
</evidence>
<evidence type="ECO:0000313" key="4">
    <source>
        <dbReference type="EMBL" id="MBD2871074.1"/>
    </source>
</evidence>
<dbReference type="Pfam" id="PF21307">
    <property type="entry name" value="Glyco_hydro_95_C"/>
    <property type="match status" value="1"/>
</dbReference>
<feature type="domain" description="Glycosyl hydrolase family 95 catalytic" evidence="3">
    <location>
        <begin position="596"/>
        <end position="799"/>
    </location>
</feature>
<feature type="domain" description="Alpha fucosidase A-like C-terminal" evidence="2">
    <location>
        <begin position="802"/>
        <end position="859"/>
    </location>
</feature>
<evidence type="ECO:0000259" key="3">
    <source>
        <dbReference type="Pfam" id="PF22124"/>
    </source>
</evidence>
<dbReference type="Gene3D" id="1.50.10.10">
    <property type="match status" value="1"/>
</dbReference>
<dbReference type="InterPro" id="IPR054363">
    <property type="entry name" value="GH95_cat"/>
</dbReference>
<dbReference type="PANTHER" id="PTHR31084">
    <property type="entry name" value="ALPHA-L-FUCOSIDASE 2"/>
    <property type="match status" value="1"/>
</dbReference>
<dbReference type="GO" id="GO:0004560">
    <property type="term" value="F:alpha-L-fucosidase activity"/>
    <property type="evidence" value="ECO:0007669"/>
    <property type="project" value="TreeGrafter"/>
</dbReference>
<dbReference type="InterPro" id="IPR012341">
    <property type="entry name" value="6hp_glycosidase-like_sf"/>
</dbReference>
<name>A0A927CP03_9BACL</name>
<dbReference type="InterPro" id="IPR008928">
    <property type="entry name" value="6-hairpin_glycosidase_sf"/>
</dbReference>
<reference evidence="4" key="1">
    <citation type="submission" date="2020-09" db="EMBL/GenBank/DDBJ databases">
        <title>A novel bacterium of genus Paenibacillus, isolated from South China Sea.</title>
        <authorList>
            <person name="Huang H."/>
            <person name="Mo K."/>
            <person name="Hu Y."/>
        </authorList>
    </citation>
    <scope>NUCLEOTIDE SEQUENCE</scope>
    <source>
        <strain evidence="4">IB182493</strain>
    </source>
</reference>
<sequence>MAKAADVKRMYDKGNYSRTYTEVPSSDPGRAWREGMVSGNGENGYIMSGSPYTDSIIFQYMWFNFPSPDPREIPEELTGQLADARRNVFQLNDQWKITHADGRTRRRTFFYGYHPGHQLRLNMTNKGTVTEYERWTNYETAETGVRYADEFGEWIRTSFTSREDNISIMKIERSSAGAKLNMTISIDDISSMYKAQDGMSEITALQYKKLVDPNADYIAQVAHYPSYPGSELIDGGYAGLTQVIVVNGSKKRVQLADTNEPMNVGAVQNPAIEVVEADAVYLITQSNRAFDMGKIEDFAGMMQYALVNELLKNTNAVAEKYQDCSGQFDYDAALAPHAVKHAAEFNAVRFTLEGDEDFKGSDNETLIRAQKESKSRINHAFMEQIYNQGRYALICCSGSSAPRLYGMWTGEWNPGWRAIYTLDANVNLQVSPMNTGHLTFAQLGYIAFFLRNTSDFEYNARMSYGMHDAIQVSVNSDGDRGMQVEYDNAYPFQYWNAGASWCLLPIFEYWQCYGNRQMPIQPNMRIQDLKKILSVRDGGLTDEEFRRLVDKGYLDLEQDILLPLLTKQANFWEQLCTPEYYTDLSGHACYEKGKTALKPGEKYLLIPTYSPENHPIGYNSTITANATMDISAARDGLHMVIAIEKTIKREGYEAAVAKWEALLALLPDYKVDKDGALREWAMNEYTENNDHRHLSHLYPAWPAYETQNNLELRKASIIAVENRNQYNSTDATAGHGWMHKALVCARLKDGDGVVSSLLPMMTDSGYYTSLMTDHDTNRRNDCYCTDTLFGTVGAVNEALLFSNTGEIEVLPALPSEWKSGSINGLMARTGVEVTELFWDTNVVSFTLKSVSDHKEMKVKAGLPWIQGIVNDKEAEGYNDEFGKYLRIPLNAGMDVKVVIILSNR</sequence>
<keyword evidence="5" id="KW-1185">Reference proteome</keyword>
<dbReference type="InterPro" id="IPR027414">
    <property type="entry name" value="GH95_N_dom"/>
</dbReference>
<dbReference type="PANTHER" id="PTHR31084:SF0">
    <property type="entry name" value="ALPHA-L-FUCOSIDASE 2"/>
    <property type="match status" value="1"/>
</dbReference>
<organism evidence="4 5">
    <name type="scientific">Paenibacillus arenilitoris</name>
    <dbReference type="NCBI Taxonomy" id="2772299"/>
    <lineage>
        <taxon>Bacteria</taxon>
        <taxon>Bacillati</taxon>
        <taxon>Bacillota</taxon>
        <taxon>Bacilli</taxon>
        <taxon>Bacillales</taxon>
        <taxon>Paenibacillaceae</taxon>
        <taxon>Paenibacillus</taxon>
    </lineage>
</organism>
<dbReference type="AlphaFoldDB" id="A0A927CP03"/>
<dbReference type="Proteomes" id="UP000632125">
    <property type="component" value="Unassembled WGS sequence"/>
</dbReference>
<dbReference type="EMBL" id="JACXIY010000026">
    <property type="protein sequence ID" value="MBD2871074.1"/>
    <property type="molecule type" value="Genomic_DNA"/>
</dbReference>
<comment type="caution">
    <text evidence="4">The sequence shown here is derived from an EMBL/GenBank/DDBJ whole genome shotgun (WGS) entry which is preliminary data.</text>
</comment>
<dbReference type="GO" id="GO:0005975">
    <property type="term" value="P:carbohydrate metabolic process"/>
    <property type="evidence" value="ECO:0007669"/>
    <property type="project" value="InterPro"/>
</dbReference>
<gene>
    <name evidence="4" type="ORF">IDH41_21040</name>
</gene>
<protein>
    <submittedName>
        <fullName evidence="4">Glycoside hydrolase N-terminal domain-containing protein</fullName>
    </submittedName>
</protein>
<dbReference type="Pfam" id="PF14498">
    <property type="entry name" value="Glyco_hyd_65N_2"/>
    <property type="match status" value="1"/>
</dbReference>